<dbReference type="OrthoDB" id="415411at2759"/>
<evidence type="ECO:0000259" key="5">
    <source>
        <dbReference type="SMART" id="SM00477"/>
    </source>
</evidence>
<dbReference type="Pfam" id="PF01223">
    <property type="entry name" value="Endonuclease_NS"/>
    <property type="match status" value="1"/>
</dbReference>
<evidence type="ECO:0000256" key="4">
    <source>
        <dbReference type="SAM" id="Phobius"/>
    </source>
</evidence>
<organism evidence="7 8">
    <name type="scientific">Holothuria leucospilota</name>
    <name type="common">Black long sea cucumber</name>
    <name type="synonym">Mertensiothuria leucospilota</name>
    <dbReference type="NCBI Taxonomy" id="206669"/>
    <lineage>
        <taxon>Eukaryota</taxon>
        <taxon>Metazoa</taxon>
        <taxon>Echinodermata</taxon>
        <taxon>Eleutherozoa</taxon>
        <taxon>Echinozoa</taxon>
        <taxon>Holothuroidea</taxon>
        <taxon>Aspidochirotacea</taxon>
        <taxon>Aspidochirotida</taxon>
        <taxon>Holothuriidae</taxon>
        <taxon>Holothuria</taxon>
    </lineage>
</organism>
<evidence type="ECO:0000259" key="6">
    <source>
        <dbReference type="SMART" id="SM00892"/>
    </source>
</evidence>
<feature type="compositionally biased region" description="Low complexity" evidence="3">
    <location>
        <begin position="184"/>
        <end position="196"/>
    </location>
</feature>
<feature type="compositionally biased region" description="Polar residues" evidence="3">
    <location>
        <begin position="252"/>
        <end position="261"/>
    </location>
</feature>
<dbReference type="Proteomes" id="UP001152320">
    <property type="component" value="Chromosome 11"/>
</dbReference>
<evidence type="ECO:0000256" key="1">
    <source>
        <dbReference type="ARBA" id="ARBA00022801"/>
    </source>
</evidence>
<sequence>MSRNPALELLRNPKPYPHATNGGTPPRTKQPNRAADELRKPQQPYPQPGVPSQRPPQGGRQPPPNASQPRASQPRASQPSQGPPNASQPRPRQNQPNSMRTPQPYPTASQPQSRPRTPQSTGSSRPVTPQSYGTPAYSPPSASQPRTSPAPAQGRPGGVPQKKKPRVAVSMGAPKPYQPPRQATHVTPPVRTRPPTASQPPPGSHYQPSPGPIDSPSPRASPSPTQIAPVVRTHPPSPQHSDIKPLQYEPVSRSQEYQPTYRNPPPAFDEPPPVANSRLTPTSGYDESDLPDDRDSKRSYGNGPPSPESDIESFGVSDRTPSPLPEKKRIEDEPVQEKPIKQKSPSKLQLAPPDKGSDRRKVYGGDPCGGRCLLIIILAIIFIVLLAFALALGLGLSSRGVNYSGAFAMHLNKPCEMVCEPPSKNGYPQRAVLMIALDGFRPEFLNDSWRDIIPNIHRLAECGVVATNMEPSYPSTTYPNLYTLITGLFPSVHGIFSDFMTRDGIAGAFDPRNHPQSPSLKDPAWYNGKPIWQTAKEQGVVTGSHSWLGNNIRDYSESGITVLPKPDYYVERNPSIDFHARIQSALNWFTLPSNKAKFVNIFMEEPGSTIRKYGISSNQVEEALAEVDDAIGLFMENLVRDDATNCFDIVLVSTNGQLDVSCENTTYFNDILPNTLFYDTTSPMNSLAFLSPTSSSPTDSDTPEELVNKIGCNNGPFKAYTTDTVPPRYHLTNSDRHEAAVVIMDDWQTFASSSTGFDNEECMGARGGYSTMNPEMKGMLLGFGPSFKSNSTFTEGFKNIEVYNLISELIDVIPEENNGTVGSLNHLLKSPEMSLTDLYQDKNVPEFPAESGMCTYPLGTTINEKRTDADTGCLCPGSNQQEIDEKDAFLNKGFGQGENLIREVHAPFGAPKVVEEHGAIGRHYCQLVQDNYMTVFENKLSVPLYVAFDAKRQTSVFVSLENCNRYDVRLEPEVSPKCSYYSTDNPALPEGLEMSYLLPQSFAGSPDDEFNILITSNMVPMQQDFITEVWNPVALWVRNLASGRAGVLVVAGPVYDTNRDGLRDTYADVALWTNDWVGRTPVPTHFFIVLTICSDPGTAVGPFCPIEDLQVAAYIFPHTEGIKTCDERIEDYMKTYQATVSEVEAITGLYFFSRIEEDNSVTEEELKALLALKMSQKPFS</sequence>
<comment type="caution">
    <text evidence="7">The sequence shown here is derived from an EMBL/GenBank/DDBJ whole genome shotgun (WGS) entry which is preliminary data.</text>
</comment>
<dbReference type="Gene3D" id="3.40.570.10">
    <property type="entry name" value="Extracellular Endonuclease, subunit A"/>
    <property type="match status" value="1"/>
</dbReference>
<accession>A0A9Q1BUW4</accession>
<feature type="compositionally biased region" description="Low complexity" evidence="3">
    <location>
        <begin position="50"/>
        <end position="60"/>
    </location>
</feature>
<evidence type="ECO:0000313" key="8">
    <source>
        <dbReference type="Proteomes" id="UP001152320"/>
    </source>
</evidence>
<dbReference type="SUPFAM" id="SSF53649">
    <property type="entry name" value="Alkaline phosphatase-like"/>
    <property type="match status" value="1"/>
</dbReference>
<keyword evidence="2" id="KW-0325">Glycoprotein</keyword>
<feature type="region of interest" description="Disordered" evidence="3">
    <location>
        <begin position="1"/>
        <end position="362"/>
    </location>
</feature>
<keyword evidence="4" id="KW-1133">Transmembrane helix</keyword>
<keyword evidence="8" id="KW-1185">Reference proteome</keyword>
<keyword evidence="1" id="KW-0378">Hydrolase</keyword>
<feature type="compositionally biased region" description="Pro residues" evidence="3">
    <location>
        <begin position="197"/>
        <end position="221"/>
    </location>
</feature>
<feature type="domain" description="DNA/RNA non-specific endonuclease/pyrophosphatase/phosphodiesterase" evidence="6">
    <location>
        <begin position="928"/>
        <end position="1158"/>
    </location>
</feature>
<gene>
    <name evidence="7" type="ORF">HOLleu_23253</name>
</gene>
<reference evidence="7" key="1">
    <citation type="submission" date="2021-10" db="EMBL/GenBank/DDBJ databases">
        <title>Tropical sea cucumber genome reveals ecological adaptation and Cuvierian tubules defense mechanism.</title>
        <authorList>
            <person name="Chen T."/>
        </authorList>
    </citation>
    <scope>NUCLEOTIDE SEQUENCE</scope>
    <source>
        <strain evidence="7">Nanhai2018</strain>
        <tissue evidence="7">Muscle</tissue>
    </source>
</reference>
<dbReference type="InterPro" id="IPR020821">
    <property type="entry name" value="ENPP1-3/EXOG-like_nuc-like"/>
</dbReference>
<feature type="domain" description="ENPP1-3/EXOG-like endonuclease/phosphodiesterase" evidence="5">
    <location>
        <begin position="929"/>
        <end position="1158"/>
    </location>
</feature>
<dbReference type="AlphaFoldDB" id="A0A9Q1BUW4"/>
<dbReference type="SMART" id="SM00892">
    <property type="entry name" value="Endonuclease_NS"/>
    <property type="match status" value="1"/>
</dbReference>
<proteinExistence type="predicted"/>
<dbReference type="Gene3D" id="3.40.720.10">
    <property type="entry name" value="Alkaline Phosphatase, subunit A"/>
    <property type="match status" value="1"/>
</dbReference>
<name>A0A9Q1BUW4_HOLLE</name>
<dbReference type="Pfam" id="PF01663">
    <property type="entry name" value="Phosphodiest"/>
    <property type="match status" value="1"/>
</dbReference>
<dbReference type="CDD" id="cd16018">
    <property type="entry name" value="Enpp"/>
    <property type="match status" value="1"/>
</dbReference>
<dbReference type="InterPro" id="IPR002591">
    <property type="entry name" value="Phosphodiest/P_Trfase"/>
</dbReference>
<protein>
    <submittedName>
        <fullName evidence="7">Ectonucleotide pyrophosphatase/phosphodiesterase family member 3</fullName>
    </submittedName>
</protein>
<feature type="compositionally biased region" description="Pro residues" evidence="3">
    <location>
        <begin position="262"/>
        <end position="274"/>
    </location>
</feature>
<evidence type="ECO:0000256" key="2">
    <source>
        <dbReference type="ARBA" id="ARBA00023180"/>
    </source>
</evidence>
<dbReference type="EMBL" id="JAIZAY010000011">
    <property type="protein sequence ID" value="KAJ8033113.1"/>
    <property type="molecule type" value="Genomic_DNA"/>
</dbReference>
<dbReference type="InterPro" id="IPR044929">
    <property type="entry name" value="DNA/RNA_non-sp_Endonuclease_sf"/>
</dbReference>
<keyword evidence="4" id="KW-0812">Transmembrane</keyword>
<dbReference type="PANTHER" id="PTHR10151">
    <property type="entry name" value="ECTONUCLEOTIDE PYROPHOSPHATASE/PHOSPHODIESTERASE"/>
    <property type="match status" value="1"/>
</dbReference>
<feature type="compositionally biased region" description="Polar residues" evidence="3">
    <location>
        <begin position="67"/>
        <end position="133"/>
    </location>
</feature>
<dbReference type="SUPFAM" id="SSF54060">
    <property type="entry name" value="His-Me finger endonucleases"/>
    <property type="match status" value="1"/>
</dbReference>
<dbReference type="InterPro" id="IPR017850">
    <property type="entry name" value="Alkaline_phosphatase_core_sf"/>
</dbReference>
<dbReference type="GO" id="GO:0046872">
    <property type="term" value="F:metal ion binding"/>
    <property type="evidence" value="ECO:0007669"/>
    <property type="project" value="InterPro"/>
</dbReference>
<feature type="compositionally biased region" description="Polar residues" evidence="3">
    <location>
        <begin position="21"/>
        <end position="31"/>
    </location>
</feature>
<dbReference type="InterPro" id="IPR044925">
    <property type="entry name" value="His-Me_finger_sf"/>
</dbReference>
<dbReference type="SMART" id="SM00477">
    <property type="entry name" value="NUC"/>
    <property type="match status" value="1"/>
</dbReference>
<dbReference type="InterPro" id="IPR001604">
    <property type="entry name" value="Endo_G_ENPP1-like_dom"/>
</dbReference>
<feature type="compositionally biased region" description="Basic and acidic residues" evidence="3">
    <location>
        <begin position="325"/>
        <end position="340"/>
    </location>
</feature>
<feature type="transmembrane region" description="Helical" evidence="4">
    <location>
        <begin position="373"/>
        <end position="396"/>
    </location>
</feature>
<evidence type="ECO:0000313" key="7">
    <source>
        <dbReference type="EMBL" id="KAJ8033113.1"/>
    </source>
</evidence>
<keyword evidence="4" id="KW-0472">Membrane</keyword>
<dbReference type="GO" id="GO:0003676">
    <property type="term" value="F:nucleic acid binding"/>
    <property type="evidence" value="ECO:0007669"/>
    <property type="project" value="InterPro"/>
</dbReference>
<dbReference type="GO" id="GO:0016787">
    <property type="term" value="F:hydrolase activity"/>
    <property type="evidence" value="ECO:0007669"/>
    <property type="project" value="UniProtKB-KW"/>
</dbReference>
<evidence type="ECO:0000256" key="3">
    <source>
        <dbReference type="SAM" id="MobiDB-lite"/>
    </source>
</evidence>
<dbReference type="PANTHER" id="PTHR10151:SF114">
    <property type="entry name" value="ECTONUCLEOTIDE PYROPHOSPHATASE_PHOSPHODIESTERASE C27A7.3"/>
    <property type="match status" value="1"/>
</dbReference>